<evidence type="ECO:0000313" key="7">
    <source>
        <dbReference type="EMBL" id="MCC9628738.1"/>
    </source>
</evidence>
<feature type="chain" id="PRO_5040883457" evidence="5">
    <location>
        <begin position="25"/>
        <end position="971"/>
    </location>
</feature>
<evidence type="ECO:0000259" key="6">
    <source>
        <dbReference type="PROSITE" id="PS51007"/>
    </source>
</evidence>
<organism evidence="7 8">
    <name type="scientific">Blastopirellula sediminis</name>
    <dbReference type="NCBI Taxonomy" id="2894196"/>
    <lineage>
        <taxon>Bacteria</taxon>
        <taxon>Pseudomonadati</taxon>
        <taxon>Planctomycetota</taxon>
        <taxon>Planctomycetia</taxon>
        <taxon>Pirellulales</taxon>
        <taxon>Pirellulaceae</taxon>
        <taxon>Blastopirellula</taxon>
    </lineage>
</organism>
<dbReference type="InterPro" id="IPR022655">
    <property type="entry name" value="DUF1553"/>
</dbReference>
<evidence type="ECO:0000256" key="2">
    <source>
        <dbReference type="ARBA" id="ARBA00022723"/>
    </source>
</evidence>
<dbReference type="GO" id="GO:0020037">
    <property type="term" value="F:heme binding"/>
    <property type="evidence" value="ECO:0007669"/>
    <property type="project" value="InterPro"/>
</dbReference>
<dbReference type="InterPro" id="IPR009056">
    <property type="entry name" value="Cyt_c-like_dom"/>
</dbReference>
<gene>
    <name evidence="7" type="ORF">LOC68_10035</name>
</gene>
<dbReference type="EMBL" id="JAJKFT010000004">
    <property type="protein sequence ID" value="MCC9628738.1"/>
    <property type="molecule type" value="Genomic_DNA"/>
</dbReference>
<evidence type="ECO:0000313" key="8">
    <source>
        <dbReference type="Proteomes" id="UP001139103"/>
    </source>
</evidence>
<dbReference type="Pfam" id="PF07635">
    <property type="entry name" value="PSCyt1"/>
    <property type="match status" value="1"/>
</dbReference>
<dbReference type="Pfam" id="PF07583">
    <property type="entry name" value="PSCyt2"/>
    <property type="match status" value="1"/>
</dbReference>
<evidence type="ECO:0000256" key="4">
    <source>
        <dbReference type="PROSITE-ProRule" id="PRU00433"/>
    </source>
</evidence>
<evidence type="ECO:0000256" key="3">
    <source>
        <dbReference type="ARBA" id="ARBA00023004"/>
    </source>
</evidence>
<dbReference type="GO" id="GO:0046872">
    <property type="term" value="F:metal ion binding"/>
    <property type="evidence" value="ECO:0007669"/>
    <property type="project" value="UniProtKB-KW"/>
</dbReference>
<evidence type="ECO:0000256" key="1">
    <source>
        <dbReference type="ARBA" id="ARBA00022617"/>
    </source>
</evidence>
<evidence type="ECO:0000256" key="5">
    <source>
        <dbReference type="SAM" id="SignalP"/>
    </source>
</evidence>
<keyword evidence="5" id="KW-0732">Signal</keyword>
<dbReference type="RefSeq" id="WP_230218194.1">
    <property type="nucleotide sequence ID" value="NZ_JAJKFT010000004.1"/>
</dbReference>
<dbReference type="AlphaFoldDB" id="A0A9X1SFV3"/>
<dbReference type="Proteomes" id="UP001139103">
    <property type="component" value="Unassembled WGS sequence"/>
</dbReference>
<keyword evidence="3 4" id="KW-0408">Iron</keyword>
<name>A0A9X1SFV3_9BACT</name>
<keyword evidence="2 4" id="KW-0479">Metal-binding</keyword>
<keyword evidence="1 4" id="KW-0349">Heme</keyword>
<feature type="signal peptide" evidence="5">
    <location>
        <begin position="1"/>
        <end position="24"/>
    </location>
</feature>
<protein>
    <submittedName>
        <fullName evidence="7">PSD1 and planctomycete cytochrome C domain-containing protein</fullName>
    </submittedName>
</protein>
<dbReference type="InterPro" id="IPR011429">
    <property type="entry name" value="Cyt_c_Planctomycete-type"/>
</dbReference>
<sequence length="971" mass="107514">MNPVKVFSWSLLLLCMSFGDVVSADEGDDFFEKRIRPILVKHCYDCHAGVNSEGGLLLDTRDGWRHGGDNGTAIVPGQPDDSLLIQAIRYEDAESLAMPPKEAGGKLSGEEIAALEEWVRRGAPDPRIAAVKLGGMTAEEAKAWWAFQPLPNADPAPTATKIDAYLDQKLAEQGLTSAPPADKRTLLRRATYDLTGLPPTSEEVDAFLADESPDAFAKVIDRLLASPQYGVRYGRHWLDVVRYADTAGENTDRPLPHAWRYRNWVIDALNQDKPFDQFVRLQLAGDLIGAKQPRDQTNEGIIATGYLAIARRFGHDIDEQNYLMHEDVIDNLGKNFLGLTTGCARCHNHKYDPITVDDYYALYGVFESTRFAFPGCEPKGQPRDLISLASPEQIDALMQPWNEKVAAADTKKKQLEQTAAALLGFRTENARPLVDKTLVAEGTSVPFANLTATVRKGEVLQLTVFPNESHGADSTRVEWTIKEEGEAGRTWNVDNLIDKISQGNPLADHDEATWCFLETTTGPISLSQRYDSLQNNPALKAWKRFDDALSIFVNTSDQPVDVWTTLPAKAFFVHPEHNRPVTVAWISPIDGAVTISGAVADAHPSGSDGVAFDLVQIAAPQYGAGLIEMGKEAAAPAIDPGPKPKLPVAYSVIDAKPTNAKIQKRGDPEQPGDEVERHWLTVFGGTSIANPQESGRRELADLVAQHPLTARVFVNRVWQWHFGQGLVGTPNNFGSRGQLPTHPELLDWLTAEFVASGYQVKTLHRLILQTAAYQRSSDPPTGSLDADPENHLLSHYNLRRLSAEEIRDSLLFVSGQLDLAPAQEHPFPDESTWTFTQHTPFNAIYETNKRSAYLMVQRQHRHPFLSLFDGADPNASTPARETSTVPTQSLYFLNDPFFHAQAAATADRLSNEENDDQRLQIAYRLLFQRQPTASETKAASAFLQNYPAEASEKWRAYVRVLLAGNEFLHVD</sequence>
<accession>A0A9X1SFV3</accession>
<feature type="domain" description="Cytochrome c" evidence="6">
    <location>
        <begin position="22"/>
        <end position="123"/>
    </location>
</feature>
<dbReference type="PANTHER" id="PTHR35889">
    <property type="entry name" value="CYCLOINULO-OLIGOSACCHARIDE FRUCTANOTRANSFERASE-RELATED"/>
    <property type="match status" value="1"/>
</dbReference>
<keyword evidence="8" id="KW-1185">Reference proteome</keyword>
<dbReference type="PROSITE" id="PS51007">
    <property type="entry name" value="CYTC"/>
    <property type="match status" value="1"/>
</dbReference>
<dbReference type="Pfam" id="PF07587">
    <property type="entry name" value="PSD1"/>
    <property type="match status" value="1"/>
</dbReference>
<reference evidence="7" key="1">
    <citation type="submission" date="2021-11" db="EMBL/GenBank/DDBJ databases">
        <title>Genome sequence.</title>
        <authorList>
            <person name="Sun Q."/>
        </authorList>
    </citation>
    <scope>NUCLEOTIDE SEQUENCE</scope>
    <source>
        <strain evidence="7">JC732</strain>
    </source>
</reference>
<dbReference type="PANTHER" id="PTHR35889:SF3">
    <property type="entry name" value="F-BOX DOMAIN-CONTAINING PROTEIN"/>
    <property type="match status" value="1"/>
</dbReference>
<proteinExistence type="predicted"/>
<dbReference type="GO" id="GO:0009055">
    <property type="term" value="F:electron transfer activity"/>
    <property type="evidence" value="ECO:0007669"/>
    <property type="project" value="InterPro"/>
</dbReference>
<comment type="caution">
    <text evidence="7">The sequence shown here is derived from an EMBL/GenBank/DDBJ whole genome shotgun (WGS) entry which is preliminary data.</text>
</comment>
<dbReference type="SUPFAM" id="SSF46626">
    <property type="entry name" value="Cytochrome c"/>
    <property type="match status" value="1"/>
</dbReference>
<dbReference type="InterPro" id="IPR011444">
    <property type="entry name" value="DUF1549"/>
</dbReference>
<dbReference type="InterPro" id="IPR036909">
    <property type="entry name" value="Cyt_c-like_dom_sf"/>
</dbReference>